<dbReference type="InterPro" id="IPR054471">
    <property type="entry name" value="GPIID_WHD"/>
</dbReference>
<evidence type="ECO:0000313" key="8">
    <source>
        <dbReference type="Proteomes" id="UP000664169"/>
    </source>
</evidence>
<accession>A0A8H3EE50</accession>
<dbReference type="GO" id="GO:0003824">
    <property type="term" value="F:catalytic activity"/>
    <property type="evidence" value="ECO:0007669"/>
    <property type="project" value="InterPro"/>
</dbReference>
<dbReference type="Gene3D" id="3.40.50.300">
    <property type="entry name" value="P-loop containing nucleotide triphosphate hydrolases"/>
    <property type="match status" value="1"/>
</dbReference>
<dbReference type="Pfam" id="PF24883">
    <property type="entry name" value="NPHP3_N"/>
    <property type="match status" value="1"/>
</dbReference>
<dbReference type="SUPFAM" id="SSF48403">
    <property type="entry name" value="Ankyrin repeat"/>
    <property type="match status" value="2"/>
</dbReference>
<dbReference type="InterPro" id="IPR002110">
    <property type="entry name" value="Ankyrin_rpt"/>
</dbReference>
<dbReference type="Gene3D" id="1.25.40.20">
    <property type="entry name" value="Ankyrin repeat-containing domain"/>
    <property type="match status" value="3"/>
</dbReference>
<feature type="repeat" description="ANK" evidence="2">
    <location>
        <begin position="1022"/>
        <end position="1054"/>
    </location>
</feature>
<organism evidence="7 8">
    <name type="scientific">Gomphillus americanus</name>
    <dbReference type="NCBI Taxonomy" id="1940652"/>
    <lineage>
        <taxon>Eukaryota</taxon>
        <taxon>Fungi</taxon>
        <taxon>Dikarya</taxon>
        <taxon>Ascomycota</taxon>
        <taxon>Pezizomycotina</taxon>
        <taxon>Lecanoromycetes</taxon>
        <taxon>OSLEUM clade</taxon>
        <taxon>Ostropomycetidae</taxon>
        <taxon>Ostropales</taxon>
        <taxon>Graphidaceae</taxon>
        <taxon>Gomphilloideae</taxon>
        <taxon>Gomphillus</taxon>
    </lineage>
</organism>
<dbReference type="Proteomes" id="UP000664169">
    <property type="component" value="Unassembled WGS sequence"/>
</dbReference>
<feature type="compositionally biased region" description="Low complexity" evidence="3">
    <location>
        <begin position="944"/>
        <end position="959"/>
    </location>
</feature>
<feature type="repeat" description="ANK" evidence="2">
    <location>
        <begin position="1265"/>
        <end position="1297"/>
    </location>
</feature>
<dbReference type="InterPro" id="IPR056884">
    <property type="entry name" value="NPHP3-like_N"/>
</dbReference>
<proteinExistence type="predicted"/>
<feature type="region of interest" description="Disordered" evidence="3">
    <location>
        <begin position="936"/>
        <end position="1012"/>
    </location>
</feature>
<evidence type="ECO:0000256" key="2">
    <source>
        <dbReference type="PROSITE-ProRule" id="PRU00023"/>
    </source>
</evidence>
<dbReference type="InterPro" id="IPR035994">
    <property type="entry name" value="Nucleoside_phosphorylase_sf"/>
</dbReference>
<gene>
    <name evidence="7" type="ORF">GOMPHAMPRED_000053</name>
</gene>
<feature type="domain" description="DUF7069" evidence="5">
    <location>
        <begin position="593"/>
        <end position="645"/>
    </location>
</feature>
<sequence length="1381" mass="154168">MVGLKILNSVEEYGVGWIAPLNTERTAAIAMLDEKHNPPADFRQHESDKNSYSWGCMAGHNVVIASLGSLYGDVETAWTASEMLSSLPRIKFGLLVGLGAGVPTYQDVRLGDVAVSWPNKTSPGIMKYDLGKAKLGEWEPKGALSTPPAVIQRAVTHLQAVHKLEESRIPEFLRDAAQRYPKWAPATRYPDPETDRLFEASYPHQHSEEDCSGCDPTKQIPRPERFALIPEIHYGTIGTGGTLVKDAGKRDEIVNKIGSACICLEMEAAALMNNFPCIVIRGICDYADSHKNDSWQSFAAACAAAFAKELLTYITAVDVKRTRAARDILENIQTDISDIKTSIDVNLQGTKVLEHSKRVLRLLQALYTCPYAERKNRNIKRLEGTCEWFTEHHLFDHWRSTEGSSLLWVSADPGCGKSVLARYLVDVVLPSSKDGSKKGTESSARTVCYFFFKDEFTDQKSSANALCSILRQLLQHNSNLVRTEILDQFASEGSKHVESFQSLWDNFLTASLDPAAGEVICVLDALDECQVQDYQQLIEAICNLYDNGGPKGKLKFLVTSRPYGHIQDIFQDLKDKIPTIHLQGENEEEVRAISKEIDLVINDRIQRLGRRKQLTVDETNLLSQKFASIPHRTYLWAHLTLSFLEQAQTFNKDSINRILDDLPASVDQAYDKILSRSIDKEKSKLILQAIVAAVRPLTLEEMPVVLAITMEHIGSKKLANSLEPVERCSTTIRNLCGLFVVLVDRRVYLLHQTAREFLLQSGTVSRTLISPTGSNRPSIDLGADRLLVWKGCVKMPKANRMLAERCLWYLSQSQHKDFLEYSTEHWMKHFRESDITDEDEINRLALQLCDYWSSNGYDNWQSIDKPSQKVLRSSLLMLPAFLGLTPVVKKLLVSKLGEKCTIEDRSQALWLASSQGFTDVVQLLLSIGGRVNTDRNGRGLQLDSVPSSSTSSVFGTPSTLSTVSGQHKSLGPGRSFGSNFLRKIRNERRAVSSPNSTQSSKPSTRNQSPSPSILQNITQDLRTTTPLHLAARVGNVGLTKLLIENGADVHICDELGDTPLQVAAIPYHRDVIQLLLKHGAERKTENLSGFTPLQSFYHAHQGQCSASRASDVFKLLYDTSCPINQRFDQKKTMLHTVAVHNCIPCVRVLLMNRAAVEQRNEAEETLLHYAQVMDSLEMVQLITSYQIPMDLICSNGLTPLIRAIKRNSLTAIWNLLKFGANPNMADRDGLTPLMHAGIMGYQVSGVSVVSILLASRVRVDDVDDFGNSCLHHALQGKNIKNLEAVLARGADVNWQNAEGLSPLMLLCSRIRWKFDYRRAAVTLLLQRGAKVELTDKNGRTALSHCRELATVWGSKWTGNTGRDWYGFNDTIKMLEDWGAKE</sequence>
<protein>
    <submittedName>
        <fullName evidence="7">Uncharacterized protein</fullName>
    </submittedName>
</protein>
<keyword evidence="2" id="KW-0040">ANK repeat</keyword>
<feature type="repeat" description="ANK" evidence="2">
    <location>
        <begin position="1055"/>
        <end position="1087"/>
    </location>
</feature>
<comment type="caution">
    <text evidence="7">The sequence shown here is derived from an EMBL/GenBank/DDBJ whole genome shotgun (WGS) entry which is preliminary data.</text>
</comment>
<evidence type="ECO:0000256" key="3">
    <source>
        <dbReference type="SAM" id="MobiDB-lite"/>
    </source>
</evidence>
<evidence type="ECO:0000313" key="7">
    <source>
        <dbReference type="EMBL" id="CAF9902983.1"/>
    </source>
</evidence>
<feature type="domain" description="Nephrocystin 3-like N-terminal" evidence="6">
    <location>
        <begin position="384"/>
        <end position="561"/>
    </location>
</feature>
<dbReference type="InterPro" id="IPR053137">
    <property type="entry name" value="NLR-like"/>
</dbReference>
<dbReference type="PROSITE" id="PS50297">
    <property type="entry name" value="ANK_REP_REGION"/>
    <property type="match status" value="3"/>
</dbReference>
<evidence type="ECO:0000259" key="6">
    <source>
        <dbReference type="Pfam" id="PF24883"/>
    </source>
</evidence>
<feature type="repeat" description="ANK" evidence="2">
    <location>
        <begin position="1195"/>
        <end position="1227"/>
    </location>
</feature>
<dbReference type="InterPro" id="IPR055497">
    <property type="entry name" value="DUF7069"/>
</dbReference>
<dbReference type="Gene3D" id="3.40.50.1580">
    <property type="entry name" value="Nucleoside phosphorylase domain"/>
    <property type="match status" value="1"/>
</dbReference>
<dbReference type="PANTHER" id="PTHR46082:SF11">
    <property type="entry name" value="AAA+ ATPASE DOMAIN-CONTAINING PROTEIN-RELATED"/>
    <property type="match status" value="1"/>
</dbReference>
<dbReference type="Pfam" id="PF13857">
    <property type="entry name" value="Ank_5"/>
    <property type="match status" value="1"/>
</dbReference>
<feature type="compositionally biased region" description="Low complexity" evidence="3">
    <location>
        <begin position="992"/>
        <end position="1004"/>
    </location>
</feature>
<dbReference type="SMART" id="SM00248">
    <property type="entry name" value="ANK"/>
    <property type="match status" value="9"/>
</dbReference>
<dbReference type="GO" id="GO:0009116">
    <property type="term" value="P:nucleoside metabolic process"/>
    <property type="evidence" value="ECO:0007669"/>
    <property type="project" value="InterPro"/>
</dbReference>
<dbReference type="PANTHER" id="PTHR46082">
    <property type="entry name" value="ATP/GTP-BINDING PROTEIN-RELATED"/>
    <property type="match status" value="1"/>
</dbReference>
<evidence type="ECO:0000259" key="4">
    <source>
        <dbReference type="Pfam" id="PF22939"/>
    </source>
</evidence>
<dbReference type="EMBL" id="CAJPDQ010000001">
    <property type="protein sequence ID" value="CAF9902983.1"/>
    <property type="molecule type" value="Genomic_DNA"/>
</dbReference>
<dbReference type="Pfam" id="PF12796">
    <property type="entry name" value="Ank_2"/>
    <property type="match status" value="2"/>
</dbReference>
<name>A0A8H3EE50_9LECA</name>
<dbReference type="Pfam" id="PF23239">
    <property type="entry name" value="DUF7069"/>
    <property type="match status" value="1"/>
</dbReference>
<dbReference type="OrthoDB" id="1577640at2759"/>
<keyword evidence="8" id="KW-1185">Reference proteome</keyword>
<evidence type="ECO:0000259" key="5">
    <source>
        <dbReference type="Pfam" id="PF23239"/>
    </source>
</evidence>
<feature type="domain" description="GPI inositol-deacylase winged helix" evidence="4">
    <location>
        <begin position="674"/>
        <end position="765"/>
    </location>
</feature>
<dbReference type="SUPFAM" id="SSF53167">
    <property type="entry name" value="Purine and uridine phosphorylases"/>
    <property type="match status" value="1"/>
</dbReference>
<dbReference type="SUPFAM" id="SSF52540">
    <property type="entry name" value="P-loop containing nucleoside triphosphate hydrolases"/>
    <property type="match status" value="1"/>
</dbReference>
<evidence type="ECO:0000256" key="1">
    <source>
        <dbReference type="ARBA" id="ARBA00022737"/>
    </source>
</evidence>
<dbReference type="InterPro" id="IPR027417">
    <property type="entry name" value="P-loop_NTPase"/>
</dbReference>
<reference evidence="7" key="1">
    <citation type="submission" date="2021-03" db="EMBL/GenBank/DDBJ databases">
        <authorList>
            <person name="Tagirdzhanova G."/>
        </authorList>
    </citation>
    <scope>NUCLEOTIDE SEQUENCE</scope>
</reference>
<dbReference type="PROSITE" id="PS50088">
    <property type="entry name" value="ANK_REPEAT"/>
    <property type="match status" value="4"/>
</dbReference>
<dbReference type="InterPro" id="IPR036770">
    <property type="entry name" value="Ankyrin_rpt-contain_sf"/>
</dbReference>
<keyword evidence="1" id="KW-0677">Repeat</keyword>
<dbReference type="Pfam" id="PF22939">
    <property type="entry name" value="WHD_GPIID"/>
    <property type="match status" value="1"/>
</dbReference>